<evidence type="ECO:0000313" key="1">
    <source>
        <dbReference type="EMBL" id="WAJ31483.1"/>
    </source>
</evidence>
<protein>
    <submittedName>
        <fullName evidence="1">Phage portal protein</fullName>
    </submittedName>
</protein>
<sequence length="372" mass="39946">MFGATPSISGVSVSSLNATRCTTVRAAIAALSEPCGHLPLAIYRRTTNGAHEPATEHPVASLLSGTVNPWTTAAQFREQLVRDCLLHGNAFALVIRDGQGQPVELHRLNPQSVAVEADRVTAEPSYRFSPSQGGQRIVPFSDMIHLRGALGFDGIVGISPIVEAREAIGLAITLEMHAAKLFGNGGRPSGVLSFARSLTAEAAGRMKASWQAMTSSGGTAILDNDAKYQALTLTSTDAQFLELRQFAVAEIARAFRVPPIFLQDFGRATWSNSAEMGRMFVSYSLDPWLTRIEGEFALKLLSKEDRADHFLEYDTDDITAADTAARASAYSQFRASGVYTANELRRLENLPPMPGGDVLQNPFTTTGGGTDA</sequence>
<dbReference type="EMBL" id="CP113520">
    <property type="protein sequence ID" value="WAJ31483.1"/>
    <property type="molecule type" value="Genomic_DNA"/>
</dbReference>
<name>A0ACD4NXM7_9HYPH</name>
<reference evidence="1" key="1">
    <citation type="submission" date="2022-11" db="EMBL/GenBank/DDBJ databases">
        <title>beta-Carotene-producing bacterium, Jeongeuplla avenae sp. nov., alleviates the salt stress of Arabidopsis seedlings.</title>
        <authorList>
            <person name="Jiang L."/>
            <person name="Lee J."/>
        </authorList>
    </citation>
    <scope>NUCLEOTIDE SEQUENCE</scope>
    <source>
        <strain evidence="1">DY_R2A_6</strain>
    </source>
</reference>
<accession>A0ACD4NXM7</accession>
<keyword evidence="2" id="KW-1185">Reference proteome</keyword>
<proteinExistence type="predicted"/>
<dbReference type="Proteomes" id="UP001163223">
    <property type="component" value="Chromosome"/>
</dbReference>
<organism evidence="1 2">
    <name type="scientific">Antarcticirhabdus aurantiaca</name>
    <dbReference type="NCBI Taxonomy" id="2606717"/>
    <lineage>
        <taxon>Bacteria</taxon>
        <taxon>Pseudomonadati</taxon>
        <taxon>Pseudomonadota</taxon>
        <taxon>Alphaproteobacteria</taxon>
        <taxon>Hyphomicrobiales</taxon>
        <taxon>Aurantimonadaceae</taxon>
        <taxon>Antarcticirhabdus</taxon>
    </lineage>
</organism>
<gene>
    <name evidence="1" type="ORF">OXU80_15385</name>
</gene>
<evidence type="ECO:0000313" key="2">
    <source>
        <dbReference type="Proteomes" id="UP001163223"/>
    </source>
</evidence>